<organism evidence="4 5">
    <name type="scientific">Sphingomonas sanguinis</name>
    <dbReference type="NCBI Taxonomy" id="33051"/>
    <lineage>
        <taxon>Bacteria</taxon>
        <taxon>Pseudomonadati</taxon>
        <taxon>Pseudomonadota</taxon>
        <taxon>Alphaproteobacteria</taxon>
        <taxon>Sphingomonadales</taxon>
        <taxon>Sphingomonadaceae</taxon>
        <taxon>Sphingomonas</taxon>
    </lineage>
</organism>
<proteinExistence type="predicted"/>
<evidence type="ECO:0000256" key="2">
    <source>
        <dbReference type="ARBA" id="ARBA00022840"/>
    </source>
</evidence>
<dbReference type="GO" id="GO:0016887">
    <property type="term" value="F:ATP hydrolysis activity"/>
    <property type="evidence" value="ECO:0007669"/>
    <property type="project" value="InterPro"/>
</dbReference>
<dbReference type="GO" id="GO:0005524">
    <property type="term" value="F:ATP binding"/>
    <property type="evidence" value="ECO:0007669"/>
    <property type="project" value="UniProtKB-KW"/>
</dbReference>
<dbReference type="SMART" id="SM00382">
    <property type="entry name" value="AAA"/>
    <property type="match status" value="1"/>
</dbReference>
<dbReference type="InterPro" id="IPR017871">
    <property type="entry name" value="ABC_transporter-like_CS"/>
</dbReference>
<dbReference type="PROSITE" id="PS00211">
    <property type="entry name" value="ABC_TRANSPORTER_1"/>
    <property type="match status" value="1"/>
</dbReference>
<dbReference type="PANTHER" id="PTHR43514:SF4">
    <property type="entry name" value="ABC TRANSPORTER I FAMILY MEMBER 10"/>
    <property type="match status" value="1"/>
</dbReference>
<comment type="caution">
    <text evidence="4">The sequence shown here is derived from an EMBL/GenBank/DDBJ whole genome shotgun (WGS) entry which is preliminary data.</text>
</comment>
<dbReference type="PANTHER" id="PTHR43514">
    <property type="entry name" value="ABC TRANSPORTER I FAMILY MEMBER 10"/>
    <property type="match status" value="1"/>
</dbReference>
<dbReference type="OrthoDB" id="9802264at2"/>
<dbReference type="InterPro" id="IPR003439">
    <property type="entry name" value="ABC_transporter-like_ATP-bd"/>
</dbReference>
<dbReference type="PROSITE" id="PS50893">
    <property type="entry name" value="ABC_TRANSPORTER_2"/>
    <property type="match status" value="1"/>
</dbReference>
<dbReference type="InterPro" id="IPR027417">
    <property type="entry name" value="P-loop_NTPase"/>
</dbReference>
<dbReference type="InterPro" id="IPR003593">
    <property type="entry name" value="AAA+_ATPase"/>
</dbReference>
<dbReference type="RefSeq" id="WP_058751717.1">
    <property type="nucleotide sequence ID" value="NZ_LDTE01000025.1"/>
</dbReference>
<gene>
    <name evidence="4" type="ORF">SB4_05270</name>
</gene>
<dbReference type="EMBL" id="LDTE01000025">
    <property type="protein sequence ID" value="KTW01805.1"/>
    <property type="molecule type" value="Genomic_DNA"/>
</dbReference>
<sequence>MSFDVDVTVRRGEVRISACFATGPGATVLFGPSGVGKTTILQMVAGLVRPDTGHVRVAGETLFDAAARIDMRPEHRRIGYVFQEPRLFPHRRVAANLRYGMPSGGGGDWDGVIAMLGIGHLLDRWPRSLSGGEARRVAIGRALLSDPRVLLLDEPLSSLDRARRGEILDALVAVRDRTGIPILMVTHDPEEAERIATDIVRL</sequence>
<evidence type="ECO:0000259" key="3">
    <source>
        <dbReference type="PROSITE" id="PS50893"/>
    </source>
</evidence>
<keyword evidence="2 4" id="KW-0067">ATP-binding</keyword>
<reference evidence="4 5" key="1">
    <citation type="journal article" date="2016" name="Front. Microbiol.">
        <title>Genomic Resource of Rice Seed Associated Bacteria.</title>
        <authorList>
            <person name="Midha S."/>
            <person name="Bansal K."/>
            <person name="Sharma S."/>
            <person name="Kumar N."/>
            <person name="Patil P.P."/>
            <person name="Chaudhry V."/>
            <person name="Patil P.B."/>
        </authorList>
    </citation>
    <scope>NUCLEOTIDE SEQUENCE [LARGE SCALE GENOMIC DNA]</scope>
    <source>
        <strain evidence="4 5">SB4</strain>
    </source>
</reference>
<feature type="domain" description="ABC transporter" evidence="3">
    <location>
        <begin position="2"/>
        <end position="202"/>
    </location>
</feature>
<protein>
    <submittedName>
        <fullName evidence="4">Molybdenum ABC transporter ATP-binding protein</fullName>
    </submittedName>
</protein>
<dbReference type="Proteomes" id="UP000074072">
    <property type="component" value="Unassembled WGS sequence"/>
</dbReference>
<accession>A0A147J155</accession>
<dbReference type="SUPFAM" id="SSF52540">
    <property type="entry name" value="P-loop containing nucleoside triphosphate hydrolases"/>
    <property type="match status" value="1"/>
</dbReference>
<evidence type="ECO:0000313" key="5">
    <source>
        <dbReference type="Proteomes" id="UP000074072"/>
    </source>
</evidence>
<name>A0A147J155_9SPHN</name>
<dbReference type="Gene3D" id="3.40.50.300">
    <property type="entry name" value="P-loop containing nucleotide triphosphate hydrolases"/>
    <property type="match status" value="1"/>
</dbReference>
<dbReference type="PATRIC" id="fig|33051.4.peg.1694"/>
<evidence type="ECO:0000256" key="1">
    <source>
        <dbReference type="ARBA" id="ARBA00022741"/>
    </source>
</evidence>
<dbReference type="InterPro" id="IPR050334">
    <property type="entry name" value="Molybdenum_import_ModC"/>
</dbReference>
<keyword evidence="1" id="KW-0547">Nucleotide-binding</keyword>
<evidence type="ECO:0000313" key="4">
    <source>
        <dbReference type="EMBL" id="KTW01805.1"/>
    </source>
</evidence>
<dbReference type="AlphaFoldDB" id="A0A147J155"/>
<dbReference type="Pfam" id="PF00005">
    <property type="entry name" value="ABC_tran"/>
    <property type="match status" value="1"/>
</dbReference>